<dbReference type="RefSeq" id="XP_056692168.1">
    <property type="nucleotide sequence ID" value="XM_056836190.1"/>
</dbReference>
<dbReference type="InterPro" id="IPR011009">
    <property type="entry name" value="Kinase-like_dom_sf"/>
</dbReference>
<dbReference type="PANTHER" id="PTHR27002">
    <property type="entry name" value="RECEPTOR-LIKE SERINE/THREONINE-PROTEIN KINASE SD1-8"/>
    <property type="match status" value="1"/>
</dbReference>
<evidence type="ECO:0000256" key="4">
    <source>
        <dbReference type="ARBA" id="ARBA00022777"/>
    </source>
</evidence>
<proteinExistence type="predicted"/>
<dbReference type="SUPFAM" id="SSF56112">
    <property type="entry name" value="Protein kinase-like (PK-like)"/>
    <property type="match status" value="1"/>
</dbReference>
<keyword evidence="7" id="KW-1185">Reference proteome</keyword>
<keyword evidence="4" id="KW-0418">Kinase</keyword>
<keyword evidence="3" id="KW-0547">Nucleotide-binding</keyword>
<evidence type="ECO:0000313" key="8">
    <source>
        <dbReference type="RefSeq" id="XP_056692168.1"/>
    </source>
</evidence>
<gene>
    <name evidence="8" type="primary">LOC130467625</name>
</gene>
<feature type="domain" description="Serine-threonine/tyrosine-protein kinase catalytic" evidence="6">
    <location>
        <begin position="50"/>
        <end position="131"/>
    </location>
</feature>
<dbReference type="PANTHER" id="PTHR27002:SF1050">
    <property type="entry name" value="CYSTEINE-RICH RECEPTOR-LIKE PROTEIN KINASE 5"/>
    <property type="match status" value="1"/>
</dbReference>
<keyword evidence="5" id="KW-0067">ATP-binding</keyword>
<protein>
    <submittedName>
        <fullName evidence="8">Cysteine-rich receptor-like protein kinase 10</fullName>
    </submittedName>
</protein>
<dbReference type="InterPro" id="IPR001245">
    <property type="entry name" value="Ser-Thr/Tyr_kinase_cat_dom"/>
</dbReference>
<evidence type="ECO:0000256" key="5">
    <source>
        <dbReference type="ARBA" id="ARBA00022840"/>
    </source>
</evidence>
<keyword evidence="1" id="KW-0723">Serine/threonine-protein kinase</keyword>
<accession>A0ABM3R978</accession>
<evidence type="ECO:0000256" key="3">
    <source>
        <dbReference type="ARBA" id="ARBA00022741"/>
    </source>
</evidence>
<reference evidence="8" key="2">
    <citation type="submission" date="2025-08" db="UniProtKB">
        <authorList>
            <consortium name="RefSeq"/>
        </authorList>
    </citation>
    <scope>IDENTIFICATION</scope>
    <source>
        <tissue evidence="8">Leaf</tissue>
    </source>
</reference>
<evidence type="ECO:0000313" key="7">
    <source>
        <dbReference type="Proteomes" id="UP000813463"/>
    </source>
</evidence>
<evidence type="ECO:0000259" key="6">
    <source>
        <dbReference type="Pfam" id="PF07714"/>
    </source>
</evidence>
<dbReference type="Gene3D" id="3.30.200.20">
    <property type="entry name" value="Phosphorylase Kinase, domain 1"/>
    <property type="match status" value="1"/>
</dbReference>
<organism evidence="7 8">
    <name type="scientific">Spinacia oleracea</name>
    <name type="common">Spinach</name>
    <dbReference type="NCBI Taxonomy" id="3562"/>
    <lineage>
        <taxon>Eukaryota</taxon>
        <taxon>Viridiplantae</taxon>
        <taxon>Streptophyta</taxon>
        <taxon>Embryophyta</taxon>
        <taxon>Tracheophyta</taxon>
        <taxon>Spermatophyta</taxon>
        <taxon>Magnoliopsida</taxon>
        <taxon>eudicotyledons</taxon>
        <taxon>Gunneridae</taxon>
        <taxon>Pentapetalae</taxon>
        <taxon>Caryophyllales</taxon>
        <taxon>Chenopodiaceae</taxon>
        <taxon>Chenopodioideae</taxon>
        <taxon>Anserineae</taxon>
        <taxon>Spinacia</taxon>
    </lineage>
</organism>
<name>A0ABM3R978_SPIOL</name>
<dbReference type="GeneID" id="130467625"/>
<dbReference type="Pfam" id="PF07714">
    <property type="entry name" value="PK_Tyr_Ser-Thr"/>
    <property type="match status" value="1"/>
</dbReference>
<dbReference type="Proteomes" id="UP000813463">
    <property type="component" value="Chromosome 2"/>
</dbReference>
<sequence>MNLSGGIHYEEAKADEIETVDSLKFDLSTIRKATNNFSADKKLGEGKLEDGHIIAVKRLSSQSEQGIGEFKTEVVLVAKLQHRNLVKLLGFCLSGKEKILVYEFLPNMSLDRFLSDPTKRESLNLKTRFTIIEGLREGFFTFMKIPDSKLCIETSNLVIFC</sequence>
<reference evidence="7" key="1">
    <citation type="journal article" date="2021" name="Nat. Commun.">
        <title>Genomic analyses provide insights into spinach domestication and the genetic basis of agronomic traits.</title>
        <authorList>
            <person name="Cai X."/>
            <person name="Sun X."/>
            <person name="Xu C."/>
            <person name="Sun H."/>
            <person name="Wang X."/>
            <person name="Ge C."/>
            <person name="Zhang Z."/>
            <person name="Wang Q."/>
            <person name="Fei Z."/>
            <person name="Jiao C."/>
            <person name="Wang Q."/>
        </authorList>
    </citation>
    <scope>NUCLEOTIDE SEQUENCE [LARGE SCALE GENOMIC DNA]</scope>
    <source>
        <strain evidence="7">cv. Varoflay</strain>
    </source>
</reference>
<evidence type="ECO:0000256" key="1">
    <source>
        <dbReference type="ARBA" id="ARBA00022527"/>
    </source>
</evidence>
<evidence type="ECO:0000256" key="2">
    <source>
        <dbReference type="ARBA" id="ARBA00022679"/>
    </source>
</evidence>
<keyword evidence="2" id="KW-0808">Transferase</keyword>